<reference evidence="5" key="1">
    <citation type="submission" date="2015-07" db="EMBL/GenBank/DDBJ databases">
        <title>Transcriptome Assembly of Anthurium amnicola.</title>
        <authorList>
            <person name="Suzuki J."/>
        </authorList>
    </citation>
    <scope>NUCLEOTIDE SEQUENCE</scope>
</reference>
<comment type="subcellular location">
    <subcellularLocation>
        <location evidence="1">Nucleus</location>
    </subcellularLocation>
</comment>
<evidence type="ECO:0000256" key="3">
    <source>
        <dbReference type="SAM" id="MobiDB-lite"/>
    </source>
</evidence>
<dbReference type="PANTHER" id="PTHR13052">
    <property type="entry name" value="NFRKB-RELATED"/>
    <property type="match status" value="1"/>
</dbReference>
<proteinExistence type="predicted"/>
<dbReference type="PANTHER" id="PTHR13052:SF3">
    <property type="entry name" value="NUCLEAR FACTOR RELATED TO KAPPA-B-BINDING PROTEIN"/>
    <property type="match status" value="1"/>
</dbReference>
<accession>A0A1D1YGN1</accession>
<organism evidence="5">
    <name type="scientific">Anthurium amnicola</name>
    <dbReference type="NCBI Taxonomy" id="1678845"/>
    <lineage>
        <taxon>Eukaryota</taxon>
        <taxon>Viridiplantae</taxon>
        <taxon>Streptophyta</taxon>
        <taxon>Embryophyta</taxon>
        <taxon>Tracheophyta</taxon>
        <taxon>Spermatophyta</taxon>
        <taxon>Magnoliopsida</taxon>
        <taxon>Liliopsida</taxon>
        <taxon>Araceae</taxon>
        <taxon>Pothoideae</taxon>
        <taxon>Potheae</taxon>
        <taxon>Anthurium</taxon>
    </lineage>
</organism>
<gene>
    <name evidence="5" type="primary">nfrkb_6</name>
    <name evidence="5" type="ORF">g.65145</name>
</gene>
<dbReference type="CDD" id="cd21865">
    <property type="entry name" value="DEUBAD_NFRKB"/>
    <property type="match status" value="1"/>
</dbReference>
<evidence type="ECO:0000256" key="2">
    <source>
        <dbReference type="ARBA" id="ARBA00023242"/>
    </source>
</evidence>
<feature type="compositionally biased region" description="Basic and acidic residues" evidence="3">
    <location>
        <begin position="509"/>
        <end position="519"/>
    </location>
</feature>
<dbReference type="PROSITE" id="PS51916">
    <property type="entry name" value="DEUBAD"/>
    <property type="match status" value="1"/>
</dbReference>
<protein>
    <submittedName>
        <fullName evidence="5">Nuclear factor related to kappa-B-binding protein</fullName>
    </submittedName>
</protein>
<keyword evidence="2" id="KW-0539">Nucleus</keyword>
<dbReference type="InterPro" id="IPR044867">
    <property type="entry name" value="DEUBAD_dom"/>
</dbReference>
<name>A0A1D1YGN1_9ARAE</name>
<feature type="compositionally biased region" description="Polar residues" evidence="3">
    <location>
        <begin position="485"/>
        <end position="496"/>
    </location>
</feature>
<evidence type="ECO:0000313" key="5">
    <source>
        <dbReference type="EMBL" id="JAT53793.1"/>
    </source>
</evidence>
<dbReference type="AlphaFoldDB" id="A0A1D1YGN1"/>
<feature type="region of interest" description="Disordered" evidence="3">
    <location>
        <begin position="485"/>
        <end position="526"/>
    </location>
</feature>
<feature type="domain" description="DEUBAD" evidence="4">
    <location>
        <begin position="69"/>
        <end position="182"/>
    </location>
</feature>
<sequence length="610" mass="68870">MGIVKVSLRRKGSDNYGHQSSLTPAVYELEQGERIHEEKDHVDDSDGDCELADLDCEFVKIGDQRCSVPYDIYDLADLKEVLSLETWNTCLSEEERFSLSAYLPDMDQEAFRLTMKELLGGENVFFGSTLEVFFQRLKGGFFSVKVAQFREVLQCMHRRGYYHSLRLYHENMAQTFMDMKKAWFDCLPSIDVEERVRIWNKRKDPKPVCIVDLNAIPADDEVLTIGDKNISSAPLSKKMKCVDNRAMDSHVSAPVFSDAVLSLPKMKPKGVLKIRPIAKNSEMSSTIPSLPCDSWGKLRPTPKGVLKIKPRSEPLHQQERPGELPIPSVTISAETSALQTFRFSPPQQSTCKWDTDNVCDESSFPHQKVVGGKFNGSSKPPFAKGLQRGRELNRDIGSLNNLHKFERRKQQKVGFHNDAEIHCLPVKNLQKTERYSDKINDAEKQNVDSLGQHSDPWSMGICPDKTELHPSALAHCQARRQTLSLASGTTSKTSTVIRKDSGSFGKPFDQMEQRHKDTGGKGLLKPSDHPAVAGVLQEGFKLPLTYKRKKGHSKRNSLEHVQKPIEKADFEMRMAQAGDNHVEEAKSMKIKLKMWNAPDTQYKQGLLNGL</sequence>
<evidence type="ECO:0000259" key="4">
    <source>
        <dbReference type="PROSITE" id="PS51916"/>
    </source>
</evidence>
<evidence type="ECO:0000256" key="1">
    <source>
        <dbReference type="ARBA" id="ARBA00004123"/>
    </source>
</evidence>
<dbReference type="InterPro" id="IPR024867">
    <property type="entry name" value="NFRKB"/>
</dbReference>
<dbReference type="GO" id="GO:0031011">
    <property type="term" value="C:Ino80 complex"/>
    <property type="evidence" value="ECO:0007669"/>
    <property type="project" value="InterPro"/>
</dbReference>
<dbReference type="EMBL" id="GDJX01014143">
    <property type="protein sequence ID" value="JAT53793.1"/>
    <property type="molecule type" value="Transcribed_RNA"/>
</dbReference>